<dbReference type="Proteomes" id="UP000076532">
    <property type="component" value="Unassembled WGS sequence"/>
</dbReference>
<keyword evidence="2" id="KW-1185">Reference proteome</keyword>
<dbReference type="EMBL" id="KV417581">
    <property type="protein sequence ID" value="KZP17560.1"/>
    <property type="molecule type" value="Genomic_DNA"/>
</dbReference>
<dbReference type="Gene3D" id="3.80.10.10">
    <property type="entry name" value="Ribonuclease Inhibitor"/>
    <property type="match status" value="1"/>
</dbReference>
<organism evidence="1 2">
    <name type="scientific">Athelia psychrophila</name>
    <dbReference type="NCBI Taxonomy" id="1759441"/>
    <lineage>
        <taxon>Eukaryota</taxon>
        <taxon>Fungi</taxon>
        <taxon>Dikarya</taxon>
        <taxon>Basidiomycota</taxon>
        <taxon>Agaricomycotina</taxon>
        <taxon>Agaricomycetes</taxon>
        <taxon>Agaricomycetidae</taxon>
        <taxon>Atheliales</taxon>
        <taxon>Atheliaceae</taxon>
        <taxon>Athelia</taxon>
    </lineage>
</organism>
<reference evidence="1 2" key="1">
    <citation type="journal article" date="2016" name="Mol. Biol. Evol.">
        <title>Comparative Genomics of Early-Diverging Mushroom-Forming Fungi Provides Insights into the Origins of Lignocellulose Decay Capabilities.</title>
        <authorList>
            <person name="Nagy L.G."/>
            <person name="Riley R."/>
            <person name="Tritt A."/>
            <person name="Adam C."/>
            <person name="Daum C."/>
            <person name="Floudas D."/>
            <person name="Sun H."/>
            <person name="Yadav J.S."/>
            <person name="Pangilinan J."/>
            <person name="Larsson K.H."/>
            <person name="Matsuura K."/>
            <person name="Barry K."/>
            <person name="Labutti K."/>
            <person name="Kuo R."/>
            <person name="Ohm R.A."/>
            <person name="Bhattacharya S.S."/>
            <person name="Shirouzu T."/>
            <person name="Yoshinaga Y."/>
            <person name="Martin F.M."/>
            <person name="Grigoriev I.V."/>
            <person name="Hibbett D.S."/>
        </authorList>
    </citation>
    <scope>NUCLEOTIDE SEQUENCE [LARGE SCALE GENOMIC DNA]</scope>
    <source>
        <strain evidence="1 2">CBS 109695</strain>
    </source>
</reference>
<protein>
    <recommendedName>
        <fullName evidence="3">F-box domain-containing protein</fullName>
    </recommendedName>
</protein>
<sequence length="190" mass="21591">MRKFIFNLDLSLETVDNTLLKCMADAWPMLEELCISYESDDDDDDLDHDGRALQPTTQITVDGLRALAACPNLTKFEVAFNARLGTLSTTMQSLPQAMGTCNISLRYLAVGNSTISNARALAAVLSEMFPNLESIRTHWLHSDPFYEQPDEQSALWRECSVSYHWFVAVRKQERESFERTCSKKDLVIMN</sequence>
<dbReference type="OrthoDB" id="3543113at2759"/>
<evidence type="ECO:0008006" key="3">
    <source>
        <dbReference type="Google" id="ProtNLM"/>
    </source>
</evidence>
<dbReference type="AlphaFoldDB" id="A0A166G810"/>
<proteinExistence type="predicted"/>
<evidence type="ECO:0000313" key="2">
    <source>
        <dbReference type="Proteomes" id="UP000076532"/>
    </source>
</evidence>
<evidence type="ECO:0000313" key="1">
    <source>
        <dbReference type="EMBL" id="KZP17560.1"/>
    </source>
</evidence>
<name>A0A166G810_9AGAM</name>
<dbReference type="STRING" id="436010.A0A166G810"/>
<dbReference type="SUPFAM" id="SSF52047">
    <property type="entry name" value="RNI-like"/>
    <property type="match status" value="1"/>
</dbReference>
<dbReference type="InterPro" id="IPR032675">
    <property type="entry name" value="LRR_dom_sf"/>
</dbReference>
<gene>
    <name evidence="1" type="ORF">FIBSPDRAFT_24587</name>
</gene>
<accession>A0A166G810</accession>